<sequence>MAYRTTGLVDGQLAPAFPDCVEPPDLSLTTVAGGEELTAALYTSTLATGGSLCLTPFLLSSLEDLLSTVSLPSKLLSGYREKRHDGPHPSHTSSSSNSSDRDLRCSHIMIPEMIVSTPAIGDLDKDGRLEIAYLVSWRTNSRSSEEVVIQDLPPHFTVFVETLETRVKEEMGEEEGERWLERFLPGEQQPWTHYMGAGGDNIYRRPTP</sequence>
<name>A0AA35VVT0_GEOBA</name>
<organism evidence="2 3">
    <name type="scientific">Geodia barretti</name>
    <name type="common">Barrett's horny sponge</name>
    <dbReference type="NCBI Taxonomy" id="519541"/>
    <lineage>
        <taxon>Eukaryota</taxon>
        <taxon>Metazoa</taxon>
        <taxon>Porifera</taxon>
        <taxon>Demospongiae</taxon>
        <taxon>Heteroscleromorpha</taxon>
        <taxon>Tetractinellida</taxon>
        <taxon>Astrophorina</taxon>
        <taxon>Geodiidae</taxon>
        <taxon>Geodia</taxon>
    </lineage>
</organism>
<dbReference type="AlphaFoldDB" id="A0AA35VVT0"/>
<feature type="region of interest" description="Disordered" evidence="1">
    <location>
        <begin position="80"/>
        <end position="102"/>
    </location>
</feature>
<reference evidence="2" key="1">
    <citation type="submission" date="2023-03" db="EMBL/GenBank/DDBJ databases">
        <authorList>
            <person name="Steffen K."/>
            <person name="Cardenas P."/>
        </authorList>
    </citation>
    <scope>NUCLEOTIDE SEQUENCE</scope>
</reference>
<evidence type="ECO:0000313" key="2">
    <source>
        <dbReference type="EMBL" id="CAI7994595.1"/>
    </source>
</evidence>
<dbReference type="EMBL" id="CASHTH010000222">
    <property type="protein sequence ID" value="CAI7994595.1"/>
    <property type="molecule type" value="Genomic_DNA"/>
</dbReference>
<protein>
    <submittedName>
        <fullName evidence="2">Uncharacterized protein</fullName>
    </submittedName>
</protein>
<gene>
    <name evidence="2" type="ORF">GBAR_LOCUS1509</name>
</gene>
<keyword evidence="3" id="KW-1185">Reference proteome</keyword>
<accession>A0AA35VVT0</accession>
<comment type="caution">
    <text evidence="2">The sequence shown here is derived from an EMBL/GenBank/DDBJ whole genome shotgun (WGS) entry which is preliminary data.</text>
</comment>
<evidence type="ECO:0000313" key="3">
    <source>
        <dbReference type="Proteomes" id="UP001174909"/>
    </source>
</evidence>
<proteinExistence type="predicted"/>
<evidence type="ECO:0000256" key="1">
    <source>
        <dbReference type="SAM" id="MobiDB-lite"/>
    </source>
</evidence>
<dbReference type="Proteomes" id="UP001174909">
    <property type="component" value="Unassembled WGS sequence"/>
</dbReference>